<evidence type="ECO:0008006" key="5">
    <source>
        <dbReference type="Google" id="ProtNLM"/>
    </source>
</evidence>
<evidence type="ECO:0000313" key="3">
    <source>
        <dbReference type="EMBL" id="MDH6213087.1"/>
    </source>
</evidence>
<keyword evidence="4" id="KW-1185">Reference proteome</keyword>
<evidence type="ECO:0000256" key="2">
    <source>
        <dbReference type="SAM" id="SignalP"/>
    </source>
</evidence>
<dbReference type="EMBL" id="JARXVH010000001">
    <property type="protein sequence ID" value="MDH6213087.1"/>
    <property type="molecule type" value="Genomic_DNA"/>
</dbReference>
<reference evidence="3 4" key="1">
    <citation type="submission" date="2023-04" db="EMBL/GenBank/DDBJ databases">
        <title>Forest soil microbial communities from Buena Vista Peninsula, Colon Province, Panama.</title>
        <authorList>
            <person name="Bouskill N."/>
        </authorList>
    </citation>
    <scope>NUCLEOTIDE SEQUENCE [LARGE SCALE GENOMIC DNA]</scope>
    <source>
        <strain evidence="3 4">GGS1</strain>
    </source>
</reference>
<dbReference type="Proteomes" id="UP001160499">
    <property type="component" value="Unassembled WGS sequence"/>
</dbReference>
<feature type="chain" id="PRO_5047058414" description="Chaplin domain-containing protein" evidence="2">
    <location>
        <begin position="40"/>
        <end position="135"/>
    </location>
</feature>
<name>A0ABT6L9X5_9ACTN</name>
<organism evidence="3 4">
    <name type="scientific">Streptomyces pseudovenezuelae</name>
    <dbReference type="NCBI Taxonomy" id="67350"/>
    <lineage>
        <taxon>Bacteria</taxon>
        <taxon>Bacillati</taxon>
        <taxon>Actinomycetota</taxon>
        <taxon>Actinomycetes</taxon>
        <taxon>Kitasatosporales</taxon>
        <taxon>Streptomycetaceae</taxon>
        <taxon>Streptomyces</taxon>
        <taxon>Streptomyces aurantiacus group</taxon>
    </lineage>
</organism>
<dbReference type="RefSeq" id="WP_280874128.1">
    <property type="nucleotide sequence ID" value="NZ_JARXVH010000001.1"/>
</dbReference>
<protein>
    <recommendedName>
        <fullName evidence="5">Chaplin domain-containing protein</fullName>
    </recommendedName>
</protein>
<gene>
    <name evidence="3" type="ORF">M2283_000366</name>
</gene>
<proteinExistence type="predicted"/>
<evidence type="ECO:0000256" key="1">
    <source>
        <dbReference type="SAM" id="MobiDB-lite"/>
    </source>
</evidence>
<accession>A0ABT6L9X5</accession>
<evidence type="ECO:0000313" key="4">
    <source>
        <dbReference type="Proteomes" id="UP001160499"/>
    </source>
</evidence>
<feature type="signal peptide" evidence="2">
    <location>
        <begin position="1"/>
        <end position="39"/>
    </location>
</feature>
<keyword evidence="2" id="KW-0732">Signal</keyword>
<comment type="caution">
    <text evidence="3">The sequence shown here is derived from an EMBL/GenBank/DDBJ whole genome shotgun (WGS) entry which is preliminary data.</text>
</comment>
<feature type="region of interest" description="Disordered" evidence="1">
    <location>
        <begin position="57"/>
        <end position="135"/>
    </location>
</feature>
<sequence length="135" mass="13728">MSAGQALRHSLRSGRVRLALGATVAAAAFAVGGTLTAHADSAASAPQHKLKQVSVTDVCVDPDPNPDPDPVDAVPGGDDDLPKPDSTENIYYDGDDCAEPVPGDGDAVTAVPVPGDKYGTPHGPFREAKPAPAKH</sequence>